<gene>
    <name evidence="3" type="ORF">LOTGIDRAFT_212335</name>
</gene>
<dbReference type="Proteomes" id="UP000030746">
    <property type="component" value="Unassembled WGS sequence"/>
</dbReference>
<dbReference type="InterPro" id="IPR016024">
    <property type="entry name" value="ARM-type_fold"/>
</dbReference>
<dbReference type="SMART" id="SM01349">
    <property type="entry name" value="TOG"/>
    <property type="match status" value="2"/>
</dbReference>
<dbReference type="GO" id="GO:0005881">
    <property type="term" value="C:cytoplasmic microtubule"/>
    <property type="evidence" value="ECO:0007669"/>
    <property type="project" value="TreeGrafter"/>
</dbReference>
<feature type="domain" description="TOG" evidence="2">
    <location>
        <begin position="16"/>
        <end position="251"/>
    </location>
</feature>
<dbReference type="PANTHER" id="PTHR21567">
    <property type="entry name" value="CLASP"/>
    <property type="match status" value="1"/>
</dbReference>
<name>V4CKN6_LOTGI</name>
<protein>
    <recommendedName>
        <fullName evidence="2">TOG domain-containing protein</fullName>
    </recommendedName>
</protein>
<dbReference type="GO" id="GO:0005929">
    <property type="term" value="C:cilium"/>
    <property type="evidence" value="ECO:0007669"/>
    <property type="project" value="TreeGrafter"/>
</dbReference>
<accession>V4CKN6</accession>
<dbReference type="RefSeq" id="XP_009046290.1">
    <property type="nucleotide sequence ID" value="XM_009048042.1"/>
</dbReference>
<dbReference type="HOGENOM" id="CLU_025226_0_0_1"/>
<feature type="compositionally biased region" description="Polar residues" evidence="1">
    <location>
        <begin position="1"/>
        <end position="11"/>
    </location>
</feature>
<dbReference type="EMBL" id="KB200129">
    <property type="protein sequence ID" value="ESP02820.1"/>
    <property type="molecule type" value="Genomic_DNA"/>
</dbReference>
<dbReference type="OMA" id="FFTNTEY"/>
<dbReference type="GeneID" id="20246353"/>
<dbReference type="InterPro" id="IPR011989">
    <property type="entry name" value="ARM-like"/>
</dbReference>
<evidence type="ECO:0000313" key="4">
    <source>
        <dbReference type="Proteomes" id="UP000030746"/>
    </source>
</evidence>
<feature type="domain" description="TOG" evidence="2">
    <location>
        <begin position="286"/>
        <end position="534"/>
    </location>
</feature>
<dbReference type="InterPro" id="IPR034085">
    <property type="entry name" value="TOG"/>
</dbReference>
<organism evidence="3 4">
    <name type="scientific">Lottia gigantea</name>
    <name type="common">Giant owl limpet</name>
    <dbReference type="NCBI Taxonomy" id="225164"/>
    <lineage>
        <taxon>Eukaryota</taxon>
        <taxon>Metazoa</taxon>
        <taxon>Spiralia</taxon>
        <taxon>Lophotrochozoa</taxon>
        <taxon>Mollusca</taxon>
        <taxon>Gastropoda</taxon>
        <taxon>Patellogastropoda</taxon>
        <taxon>Lottioidea</taxon>
        <taxon>Lottiidae</taxon>
        <taxon>Lottia</taxon>
    </lineage>
</organism>
<feature type="region of interest" description="Disordered" evidence="1">
    <location>
        <begin position="1"/>
        <end position="22"/>
    </location>
</feature>
<dbReference type="Gene3D" id="1.25.10.10">
    <property type="entry name" value="Leucine-rich Repeat Variant"/>
    <property type="match status" value="2"/>
</dbReference>
<sequence length="534" mass="58981">MSAQSSPPQDTENPEDWKPVRDPDAALRDALKKLSNDDWEMKNEGINLIRRICMYHPQVIIGSLHTVVVAINAEVKNLRSQVSRLAIVCLGDMFTYLKKGLDPDLDCTVRTLLAKNAESNAFIKNDVEKALECMVDNVSPAKALTALISGGAEHKSSSVRKMTAQFLVEMCERMGPGRVLSGVKDITDKVLPTAAKLMQDGSPETRYYGRKIFYNLMSHPDFDKMLNKHVNSSTLRNIQENLDALKQKGLGDMPAESTSAKSRRSGHGSRSNSSVRSNSASSAGDALNTPQPRRKAMKTDSATTEEIHQVINQLGCNNWNDRYKALQDFQELCETIPEQITPHTIKIFDKFSPRLVDSNSKVNLLALQVMSNVIPKLKESLANVPVLNIAVSNIVPNLSSKNKDILQATRTVLDQLVANIDPCMLIEPFATQAIAAGPRSKPEIVEKVAYLVQKVYVRKPKVVILRVLPLMWHLLQATNSSGAVHGGSVDLRSASSQLASMLYSLMGHTLIEKAQADHNVTPRHLELLHDLKEG</sequence>
<dbReference type="PANTHER" id="PTHR21567:SF87">
    <property type="entry name" value="CRESCERIN-LIKE PROTEIN CHE-12"/>
    <property type="match status" value="1"/>
</dbReference>
<evidence type="ECO:0000259" key="2">
    <source>
        <dbReference type="SMART" id="SM01349"/>
    </source>
</evidence>
<dbReference type="GO" id="GO:0000226">
    <property type="term" value="P:microtubule cytoskeleton organization"/>
    <property type="evidence" value="ECO:0007669"/>
    <property type="project" value="TreeGrafter"/>
</dbReference>
<dbReference type="OrthoDB" id="63891at2759"/>
<dbReference type="SUPFAM" id="SSF48371">
    <property type="entry name" value="ARM repeat"/>
    <property type="match status" value="1"/>
</dbReference>
<evidence type="ECO:0000313" key="3">
    <source>
        <dbReference type="EMBL" id="ESP02820.1"/>
    </source>
</evidence>
<dbReference type="Pfam" id="PF12348">
    <property type="entry name" value="CLASP_N"/>
    <property type="match status" value="1"/>
</dbReference>
<dbReference type="GO" id="GO:0008017">
    <property type="term" value="F:microtubule binding"/>
    <property type="evidence" value="ECO:0007669"/>
    <property type="project" value="TreeGrafter"/>
</dbReference>
<keyword evidence="4" id="KW-1185">Reference proteome</keyword>
<feature type="compositionally biased region" description="Low complexity" evidence="1">
    <location>
        <begin position="268"/>
        <end position="284"/>
    </location>
</feature>
<proteinExistence type="predicted"/>
<dbReference type="AlphaFoldDB" id="V4CKN6"/>
<dbReference type="KEGG" id="lgi:LOTGIDRAFT_212335"/>
<evidence type="ECO:0000256" key="1">
    <source>
        <dbReference type="SAM" id="MobiDB-lite"/>
    </source>
</evidence>
<dbReference type="InterPro" id="IPR024395">
    <property type="entry name" value="CLASP_N_dom"/>
</dbReference>
<reference evidence="3 4" key="1">
    <citation type="journal article" date="2013" name="Nature">
        <title>Insights into bilaterian evolution from three spiralian genomes.</title>
        <authorList>
            <person name="Simakov O."/>
            <person name="Marletaz F."/>
            <person name="Cho S.J."/>
            <person name="Edsinger-Gonzales E."/>
            <person name="Havlak P."/>
            <person name="Hellsten U."/>
            <person name="Kuo D.H."/>
            <person name="Larsson T."/>
            <person name="Lv J."/>
            <person name="Arendt D."/>
            <person name="Savage R."/>
            <person name="Osoegawa K."/>
            <person name="de Jong P."/>
            <person name="Grimwood J."/>
            <person name="Chapman J.A."/>
            <person name="Shapiro H."/>
            <person name="Aerts A."/>
            <person name="Otillar R.P."/>
            <person name="Terry A.Y."/>
            <person name="Boore J.L."/>
            <person name="Grigoriev I.V."/>
            <person name="Lindberg D.R."/>
            <person name="Seaver E.C."/>
            <person name="Weisblat D.A."/>
            <person name="Putnam N.H."/>
            <person name="Rokhsar D.S."/>
        </authorList>
    </citation>
    <scope>NUCLEOTIDE SEQUENCE [LARGE SCALE GENOMIC DNA]</scope>
</reference>
<feature type="region of interest" description="Disordered" evidence="1">
    <location>
        <begin position="250"/>
        <end position="302"/>
    </location>
</feature>
<dbReference type="CTD" id="20246353"/>